<comment type="caution">
    <text evidence="7">The sequence shown here is derived from an EMBL/GenBank/DDBJ whole genome shotgun (WGS) entry which is preliminary data.</text>
</comment>
<protein>
    <recommendedName>
        <fullName evidence="9">RING-type domain-containing protein</fullName>
    </recommendedName>
</protein>
<dbReference type="Proteomes" id="UP000694044">
    <property type="component" value="Unassembled WGS sequence"/>
</dbReference>
<evidence type="ECO:0000256" key="1">
    <source>
        <dbReference type="ARBA" id="ARBA00022723"/>
    </source>
</evidence>
<keyword evidence="8" id="KW-1185">Reference proteome</keyword>
<evidence type="ECO:0000256" key="4">
    <source>
        <dbReference type="PROSITE-ProRule" id="PRU00175"/>
    </source>
</evidence>
<reference evidence="7" key="1">
    <citation type="submission" date="2021-02" db="EMBL/GenBank/DDBJ databases">
        <authorList>
            <person name="Palmer J.M."/>
        </authorList>
    </citation>
    <scope>NUCLEOTIDE SEQUENCE</scope>
    <source>
        <strain evidence="7">SCRP734</strain>
    </source>
</reference>
<evidence type="ECO:0000259" key="5">
    <source>
        <dbReference type="PROSITE" id="PS50089"/>
    </source>
</evidence>
<sequence length="279" mass="30918">MISAQSTVRRLLKARRAEVATVAIAAKPTTVFDTQDVTAPYTQYIFKLRSAATSSSRSPKEGWKLRKRYSDFHALHQQLRRTRGQWEASCVKQGEAFESVVAVLQRAAGPDFPRKHVRCDTSAIIHERRRQLMDYMRILLVAYAELGVLLAAPGTLKGNFVDEIVCVNTVFVEIERFLEIPPKRKEIEAKLTRAVMALEDVKVDPNIEVKASQCCICLSDSNPSGGSDAGADNEMAQLPCAHIFHEDCIIHWLQCGSTCPMCRCAVGNAASRRVAVALG</sequence>
<feature type="domain" description="PX" evidence="6">
    <location>
        <begin position="22"/>
        <end position="178"/>
    </location>
</feature>
<evidence type="ECO:0000256" key="3">
    <source>
        <dbReference type="ARBA" id="ARBA00022833"/>
    </source>
</evidence>
<dbReference type="GO" id="GO:0008270">
    <property type="term" value="F:zinc ion binding"/>
    <property type="evidence" value="ECO:0007669"/>
    <property type="project" value="UniProtKB-KW"/>
</dbReference>
<dbReference type="FunFam" id="3.30.1520.10:FF:000121">
    <property type="entry name" value="Uncharacterized protein"/>
    <property type="match status" value="1"/>
</dbReference>
<dbReference type="CDD" id="cd06093">
    <property type="entry name" value="PX_domain"/>
    <property type="match status" value="1"/>
</dbReference>
<dbReference type="GO" id="GO:0035091">
    <property type="term" value="F:phosphatidylinositol binding"/>
    <property type="evidence" value="ECO:0007669"/>
    <property type="project" value="InterPro"/>
</dbReference>
<dbReference type="SMART" id="SM00184">
    <property type="entry name" value="RING"/>
    <property type="match status" value="1"/>
</dbReference>
<keyword evidence="3" id="KW-0862">Zinc</keyword>
<organism evidence="7 8">
    <name type="scientific">Phytophthora pseudosyringae</name>
    <dbReference type="NCBI Taxonomy" id="221518"/>
    <lineage>
        <taxon>Eukaryota</taxon>
        <taxon>Sar</taxon>
        <taxon>Stramenopiles</taxon>
        <taxon>Oomycota</taxon>
        <taxon>Peronosporomycetes</taxon>
        <taxon>Peronosporales</taxon>
        <taxon>Peronosporaceae</taxon>
        <taxon>Phytophthora</taxon>
    </lineage>
</organism>
<dbReference type="InterPro" id="IPR001841">
    <property type="entry name" value="Znf_RING"/>
</dbReference>
<accession>A0A8T1VHQ7</accession>
<dbReference type="OrthoDB" id="8062037at2759"/>
<evidence type="ECO:0000256" key="2">
    <source>
        <dbReference type="ARBA" id="ARBA00022771"/>
    </source>
</evidence>
<evidence type="ECO:0008006" key="9">
    <source>
        <dbReference type="Google" id="ProtNLM"/>
    </source>
</evidence>
<feature type="domain" description="RING-type" evidence="5">
    <location>
        <begin position="214"/>
        <end position="263"/>
    </location>
</feature>
<dbReference type="EMBL" id="JAGDFM010000382">
    <property type="protein sequence ID" value="KAG7378964.1"/>
    <property type="molecule type" value="Genomic_DNA"/>
</dbReference>
<dbReference type="AlphaFoldDB" id="A0A8T1VHQ7"/>
<dbReference type="InterPro" id="IPR001683">
    <property type="entry name" value="PX_dom"/>
</dbReference>
<dbReference type="PROSITE" id="PS50089">
    <property type="entry name" value="ZF_RING_2"/>
    <property type="match status" value="1"/>
</dbReference>
<evidence type="ECO:0000259" key="6">
    <source>
        <dbReference type="PROSITE" id="PS50195"/>
    </source>
</evidence>
<dbReference type="Pfam" id="PF00787">
    <property type="entry name" value="PX"/>
    <property type="match status" value="1"/>
</dbReference>
<proteinExistence type="predicted"/>
<dbReference type="Pfam" id="PF13639">
    <property type="entry name" value="zf-RING_2"/>
    <property type="match status" value="1"/>
</dbReference>
<keyword evidence="1" id="KW-0479">Metal-binding</keyword>
<keyword evidence="2 4" id="KW-0863">Zinc-finger</keyword>
<dbReference type="PANTHER" id="PTHR15710">
    <property type="entry name" value="E3 UBIQUITIN-PROTEIN LIGASE PRAJA"/>
    <property type="match status" value="1"/>
</dbReference>
<dbReference type="PROSITE" id="PS50195">
    <property type="entry name" value="PX"/>
    <property type="match status" value="1"/>
</dbReference>
<gene>
    <name evidence="7" type="ORF">PHYPSEUDO_009252</name>
</gene>
<name>A0A8T1VHQ7_9STRA</name>
<evidence type="ECO:0000313" key="7">
    <source>
        <dbReference type="EMBL" id="KAG7378964.1"/>
    </source>
</evidence>
<evidence type="ECO:0000313" key="8">
    <source>
        <dbReference type="Proteomes" id="UP000694044"/>
    </source>
</evidence>